<dbReference type="EMBL" id="CAJNRD030001121">
    <property type="protein sequence ID" value="CAG5095804.1"/>
    <property type="molecule type" value="Genomic_DNA"/>
</dbReference>
<dbReference type="Pfam" id="PF17778">
    <property type="entry name" value="WHD_BLACT"/>
    <property type="match status" value="1"/>
</dbReference>
<evidence type="ECO:0000259" key="6">
    <source>
        <dbReference type="SMART" id="SM00849"/>
    </source>
</evidence>
<dbReference type="AlphaFoldDB" id="A0A8J2HE29"/>
<dbReference type="GO" id="GO:0004521">
    <property type="term" value="F:RNA endonuclease activity"/>
    <property type="evidence" value="ECO:0007669"/>
    <property type="project" value="TreeGrafter"/>
</dbReference>
<feature type="domain" description="Metallo-beta-lactamase" evidence="6">
    <location>
        <begin position="31"/>
        <end position="204"/>
    </location>
</feature>
<dbReference type="InterPro" id="IPR041516">
    <property type="entry name" value="LACTB2_WH"/>
</dbReference>
<dbReference type="Pfam" id="PF00753">
    <property type="entry name" value="Lactamase_B"/>
    <property type="match status" value="1"/>
</dbReference>
<keyword evidence="4" id="KW-0862">Zinc</keyword>
<dbReference type="SUPFAM" id="SSF56281">
    <property type="entry name" value="Metallo-hydrolase/oxidoreductase"/>
    <property type="match status" value="1"/>
</dbReference>
<name>A0A8J2HE29_COTCN</name>
<sequence length="295" mass="33333">MSLTALSLVSKFPSHVIRILGCNPGVMTLQGTNTYLLGTGQRRILIDSGDEETAPEYTKLLKNVLEEEKATVEHLVITHWHHDHIGGVKAVKELVKSISNSFPTVWKLPRSLEDIADEPDYHCDGCQALADDQLLEVDGAKLQVKHTPGHTTDHACLVLQQNNSLFSGDCILGETTAVFEDLSDYIKSLNKILNLNPKIIYPGHGPVVDNPIPKIKYYIEHRNKRELQIIEFLNHNRDRWLSNMDIVANLYKDTPKNLWPAAGVNVAHHLQKLLKENKVRLKNDKWQLVAIENKL</sequence>
<dbReference type="PANTHER" id="PTHR23131">
    <property type="entry name" value="ENDORIBONUCLEASE LACTB2"/>
    <property type="match status" value="1"/>
</dbReference>
<keyword evidence="8" id="KW-1185">Reference proteome</keyword>
<dbReference type="SMART" id="SM00849">
    <property type="entry name" value="Lactamase_B"/>
    <property type="match status" value="1"/>
</dbReference>
<dbReference type="GO" id="GO:0046872">
    <property type="term" value="F:metal ion binding"/>
    <property type="evidence" value="ECO:0007669"/>
    <property type="project" value="UniProtKB-KW"/>
</dbReference>
<proteinExistence type="inferred from homology"/>
<dbReference type="InterPro" id="IPR001279">
    <property type="entry name" value="Metallo-B-lactamas"/>
</dbReference>
<dbReference type="InterPro" id="IPR036388">
    <property type="entry name" value="WH-like_DNA-bd_sf"/>
</dbReference>
<evidence type="ECO:0000256" key="1">
    <source>
        <dbReference type="ARBA" id="ARBA00006759"/>
    </source>
</evidence>
<gene>
    <name evidence="7" type="ORF">HICCMSTLAB_LOCUS7891</name>
</gene>
<evidence type="ECO:0000256" key="2">
    <source>
        <dbReference type="ARBA" id="ARBA00022723"/>
    </source>
</evidence>
<dbReference type="GO" id="GO:0016787">
    <property type="term" value="F:hydrolase activity"/>
    <property type="evidence" value="ECO:0007669"/>
    <property type="project" value="UniProtKB-KW"/>
</dbReference>
<keyword evidence="2" id="KW-0479">Metal-binding</keyword>
<dbReference type="OrthoDB" id="17458at2759"/>
<dbReference type="PANTHER" id="PTHR23131:SF0">
    <property type="entry name" value="ENDORIBONUCLEASE LACTB2"/>
    <property type="match status" value="1"/>
</dbReference>
<keyword evidence="3" id="KW-0378">Hydrolase</keyword>
<dbReference type="InterPro" id="IPR036866">
    <property type="entry name" value="RibonucZ/Hydroxyglut_hydro"/>
</dbReference>
<dbReference type="GO" id="GO:0003727">
    <property type="term" value="F:single-stranded RNA binding"/>
    <property type="evidence" value="ECO:0007669"/>
    <property type="project" value="TreeGrafter"/>
</dbReference>
<evidence type="ECO:0000256" key="3">
    <source>
        <dbReference type="ARBA" id="ARBA00022801"/>
    </source>
</evidence>
<dbReference type="Proteomes" id="UP000786811">
    <property type="component" value="Unassembled WGS sequence"/>
</dbReference>
<protein>
    <recommendedName>
        <fullName evidence="5">Beta-lactamase-like protein 2 homolog</fullName>
    </recommendedName>
</protein>
<reference evidence="7" key="1">
    <citation type="submission" date="2021-04" db="EMBL/GenBank/DDBJ databases">
        <authorList>
            <person name="Chebbi M.A.C M."/>
        </authorList>
    </citation>
    <scope>NUCLEOTIDE SEQUENCE</scope>
</reference>
<evidence type="ECO:0000313" key="8">
    <source>
        <dbReference type="Proteomes" id="UP000786811"/>
    </source>
</evidence>
<evidence type="ECO:0000313" key="7">
    <source>
        <dbReference type="EMBL" id="CAG5095804.1"/>
    </source>
</evidence>
<dbReference type="FunFam" id="3.60.15.10:FF:000017">
    <property type="entry name" value="Lactamase beta 2"/>
    <property type="match status" value="1"/>
</dbReference>
<accession>A0A8J2HE29</accession>
<dbReference type="GO" id="GO:0005759">
    <property type="term" value="C:mitochondrial matrix"/>
    <property type="evidence" value="ECO:0007669"/>
    <property type="project" value="TreeGrafter"/>
</dbReference>
<comment type="similarity">
    <text evidence="1">Belongs to the metallo-beta-lactamase superfamily. Glyoxalase II family.</text>
</comment>
<dbReference type="CDD" id="cd07722">
    <property type="entry name" value="LACTB2-like_MBL-fold"/>
    <property type="match status" value="1"/>
</dbReference>
<dbReference type="Gene3D" id="1.10.10.10">
    <property type="entry name" value="Winged helix-like DNA-binding domain superfamily/Winged helix DNA-binding domain"/>
    <property type="match status" value="1"/>
</dbReference>
<evidence type="ECO:0000256" key="4">
    <source>
        <dbReference type="ARBA" id="ARBA00022833"/>
    </source>
</evidence>
<dbReference type="Gene3D" id="3.60.15.10">
    <property type="entry name" value="Ribonuclease Z/Hydroxyacylglutathione hydrolase-like"/>
    <property type="match status" value="1"/>
</dbReference>
<evidence type="ECO:0000256" key="5">
    <source>
        <dbReference type="ARBA" id="ARBA00069358"/>
    </source>
</evidence>
<organism evidence="7 8">
    <name type="scientific">Cotesia congregata</name>
    <name type="common">Parasitoid wasp</name>
    <name type="synonym">Apanteles congregatus</name>
    <dbReference type="NCBI Taxonomy" id="51543"/>
    <lineage>
        <taxon>Eukaryota</taxon>
        <taxon>Metazoa</taxon>
        <taxon>Ecdysozoa</taxon>
        <taxon>Arthropoda</taxon>
        <taxon>Hexapoda</taxon>
        <taxon>Insecta</taxon>
        <taxon>Pterygota</taxon>
        <taxon>Neoptera</taxon>
        <taxon>Endopterygota</taxon>
        <taxon>Hymenoptera</taxon>
        <taxon>Apocrita</taxon>
        <taxon>Ichneumonoidea</taxon>
        <taxon>Braconidae</taxon>
        <taxon>Microgastrinae</taxon>
        <taxon>Cotesia</taxon>
    </lineage>
</organism>
<dbReference type="FunFam" id="1.10.10.10:FF:000328">
    <property type="entry name" value="Lactamase beta 2"/>
    <property type="match status" value="1"/>
</dbReference>
<dbReference type="InterPro" id="IPR050662">
    <property type="entry name" value="Sec-metab_biosynth-thioest"/>
</dbReference>
<dbReference type="InterPro" id="IPR047921">
    <property type="entry name" value="LACTB2-like_MBL-fold"/>
</dbReference>
<dbReference type="GO" id="GO:0031123">
    <property type="term" value="P:RNA 3'-end processing"/>
    <property type="evidence" value="ECO:0007669"/>
    <property type="project" value="UniProtKB-ARBA"/>
</dbReference>
<comment type="caution">
    <text evidence="7">The sequence shown here is derived from an EMBL/GenBank/DDBJ whole genome shotgun (WGS) entry which is preliminary data.</text>
</comment>